<sequence>MKHLISILLFTVLGTSAFAQADNILGTWLSADKKAHVEIYKTNSNVYFGKIIWLSEPNDPTTGKPKVDGKNPDASKRSNPLIGSLTFLNFVYKDGEYINGKIYDCREGKTYTGKLWLNDDGTLSMRGYIGFLYSTETWTRFK</sequence>
<dbReference type="RefSeq" id="WP_011586463.1">
    <property type="nucleotide sequence ID" value="NC_008255.1"/>
</dbReference>
<keyword evidence="4" id="KW-1185">Reference proteome</keyword>
<keyword evidence="1" id="KW-0732">Signal</keyword>
<evidence type="ECO:0000313" key="4">
    <source>
        <dbReference type="Proteomes" id="UP000001822"/>
    </source>
</evidence>
<feature type="chain" id="PRO_5026806587" description="DUF2147 domain-containing protein" evidence="1">
    <location>
        <begin position="22"/>
        <end position="142"/>
    </location>
</feature>
<organism evidence="3 4">
    <name type="scientific">Cytophaga hutchinsonii (strain ATCC 33406 / DSM 1761 / CIP 103989 / NBRC 15051 / NCIMB 9469 / D465)</name>
    <dbReference type="NCBI Taxonomy" id="269798"/>
    <lineage>
        <taxon>Bacteria</taxon>
        <taxon>Pseudomonadati</taxon>
        <taxon>Bacteroidota</taxon>
        <taxon>Cytophagia</taxon>
        <taxon>Cytophagales</taxon>
        <taxon>Cytophagaceae</taxon>
        <taxon>Cytophaga</taxon>
    </lineage>
</organism>
<gene>
    <name evidence="3" type="ordered locus">CHU_3114</name>
</gene>
<dbReference type="PANTHER" id="PTHR36919">
    <property type="entry name" value="BLR1215 PROTEIN"/>
    <property type="match status" value="1"/>
</dbReference>
<dbReference type="Pfam" id="PF09917">
    <property type="entry name" value="DUF2147"/>
    <property type="match status" value="1"/>
</dbReference>
<feature type="domain" description="DUF2147" evidence="2">
    <location>
        <begin position="26"/>
        <end position="140"/>
    </location>
</feature>
<dbReference type="KEGG" id="chu:CHU_3114"/>
<dbReference type="PANTHER" id="PTHR36919:SF2">
    <property type="entry name" value="BLL6627 PROTEIN"/>
    <property type="match status" value="1"/>
</dbReference>
<evidence type="ECO:0000259" key="2">
    <source>
        <dbReference type="Pfam" id="PF09917"/>
    </source>
</evidence>
<proteinExistence type="predicted"/>
<dbReference type="Gene3D" id="2.40.128.520">
    <property type="match status" value="1"/>
</dbReference>
<accession>A0A6N4SV33</accession>
<dbReference type="AlphaFoldDB" id="A0A6N4SV33"/>
<evidence type="ECO:0000313" key="3">
    <source>
        <dbReference type="EMBL" id="ABG60354.1"/>
    </source>
</evidence>
<dbReference type="OrthoDB" id="9814399at2"/>
<protein>
    <recommendedName>
        <fullName evidence="2">DUF2147 domain-containing protein</fullName>
    </recommendedName>
</protein>
<name>A0A6N4SV33_CYTH3</name>
<feature type="signal peptide" evidence="1">
    <location>
        <begin position="1"/>
        <end position="21"/>
    </location>
</feature>
<dbReference type="EMBL" id="CP000383">
    <property type="protein sequence ID" value="ABG60354.1"/>
    <property type="molecule type" value="Genomic_DNA"/>
</dbReference>
<dbReference type="Proteomes" id="UP000001822">
    <property type="component" value="Chromosome"/>
</dbReference>
<dbReference type="InterPro" id="IPR019223">
    <property type="entry name" value="DUF2147"/>
</dbReference>
<evidence type="ECO:0000256" key="1">
    <source>
        <dbReference type="SAM" id="SignalP"/>
    </source>
</evidence>
<reference evidence="3 4" key="1">
    <citation type="journal article" date="2007" name="Appl. Environ. Microbiol.">
        <title>Genome sequence of the cellulolytic gliding bacterium Cytophaga hutchinsonii.</title>
        <authorList>
            <person name="Xie G."/>
            <person name="Bruce D.C."/>
            <person name="Challacombe J.F."/>
            <person name="Chertkov O."/>
            <person name="Detter J.C."/>
            <person name="Gilna P."/>
            <person name="Han C.S."/>
            <person name="Lucas S."/>
            <person name="Misra M."/>
            <person name="Myers G.L."/>
            <person name="Richardson P."/>
            <person name="Tapia R."/>
            <person name="Thayer N."/>
            <person name="Thompson L.S."/>
            <person name="Brettin T.S."/>
            <person name="Henrissat B."/>
            <person name="Wilson D.B."/>
            <person name="McBride M.J."/>
        </authorList>
    </citation>
    <scope>NUCLEOTIDE SEQUENCE [LARGE SCALE GENOMIC DNA]</scope>
    <source>
        <strain evidence="4">ATCC 33406 / DSM 1761 / CIP 103989 / NBRC 15051 / NCIMB 9469 / D465</strain>
    </source>
</reference>